<keyword evidence="2" id="KW-1185">Reference proteome</keyword>
<dbReference type="Proteomes" id="UP000831796">
    <property type="component" value="Chromosome"/>
</dbReference>
<name>A0A8T9Q8W1_9BACT</name>
<accession>A0A8T9Q8W1</accession>
<protein>
    <recommendedName>
        <fullName evidence="3">SGNH hydrolase-type esterase domain-containing protein</fullName>
    </recommendedName>
</protein>
<organism evidence="1 2">
    <name type="scientific">Hymenobacter cellulosilyticus</name>
    <dbReference type="NCBI Taxonomy" id="2932248"/>
    <lineage>
        <taxon>Bacteria</taxon>
        <taxon>Pseudomonadati</taxon>
        <taxon>Bacteroidota</taxon>
        <taxon>Cytophagia</taxon>
        <taxon>Cytophagales</taxon>
        <taxon>Hymenobacteraceae</taxon>
        <taxon>Hymenobacter</taxon>
    </lineage>
</organism>
<dbReference type="EMBL" id="CP095046">
    <property type="protein sequence ID" value="UOQ72240.1"/>
    <property type="molecule type" value="Genomic_DNA"/>
</dbReference>
<dbReference type="GO" id="GO:0016788">
    <property type="term" value="F:hydrolase activity, acting on ester bonds"/>
    <property type="evidence" value="ECO:0007669"/>
    <property type="project" value="UniProtKB-ARBA"/>
</dbReference>
<proteinExistence type="predicted"/>
<evidence type="ECO:0000313" key="2">
    <source>
        <dbReference type="Proteomes" id="UP000831796"/>
    </source>
</evidence>
<dbReference type="KEGG" id="hcu:MUN79_27415"/>
<evidence type="ECO:0008006" key="3">
    <source>
        <dbReference type="Google" id="ProtNLM"/>
    </source>
</evidence>
<reference evidence="1" key="1">
    <citation type="submission" date="2022-04" db="EMBL/GenBank/DDBJ databases">
        <title>Hymenobacter sp. isolated from the air.</title>
        <authorList>
            <person name="Won M."/>
            <person name="Lee C.-M."/>
            <person name="Woen H.-Y."/>
            <person name="Kwon S.-W."/>
        </authorList>
    </citation>
    <scope>NUCLEOTIDE SEQUENCE</scope>
    <source>
        <strain evidence="1">5116S-3</strain>
    </source>
</reference>
<dbReference type="AlphaFoldDB" id="A0A8T9Q8W1"/>
<dbReference type="InterPro" id="IPR036514">
    <property type="entry name" value="SGNH_hydro_sf"/>
</dbReference>
<gene>
    <name evidence="1" type="ORF">MUN79_27415</name>
</gene>
<evidence type="ECO:0000313" key="1">
    <source>
        <dbReference type="EMBL" id="UOQ72240.1"/>
    </source>
</evidence>
<dbReference type="Gene3D" id="3.40.50.1110">
    <property type="entry name" value="SGNH hydrolase"/>
    <property type="match status" value="1"/>
</dbReference>
<dbReference type="SUPFAM" id="SSF52266">
    <property type="entry name" value="SGNH hydrolase"/>
    <property type="match status" value="1"/>
</dbReference>
<dbReference type="RefSeq" id="WP_244675631.1">
    <property type="nucleotide sequence ID" value="NZ_CP095046.1"/>
</dbReference>
<sequence>MTREINQLNAVARDECQQAGVAYVDITGLTRIAAGDASEFAPDGLHYSGKHMQKWAQQALLTVKTLL</sequence>